<evidence type="ECO:0000256" key="1">
    <source>
        <dbReference type="SAM" id="MobiDB-lite"/>
    </source>
</evidence>
<dbReference type="EMBL" id="CP012850">
    <property type="protein sequence ID" value="ALI35290.1"/>
    <property type="molecule type" value="Genomic_DNA"/>
</dbReference>
<accession>A0A654LWU2</accession>
<sequence length="81" mass="8649">MTLFMTTVPLIASPIQIQGQPMPEDECAFPNSPISSTADEDSSCKKKSTSNITDVNCFDTLHDGPTICKEAQTPFVPSGAN</sequence>
<feature type="region of interest" description="Disordered" evidence="1">
    <location>
        <begin position="31"/>
        <end position="50"/>
    </location>
</feature>
<evidence type="ECO:0000313" key="3">
    <source>
        <dbReference type="Proteomes" id="UP000058925"/>
    </source>
</evidence>
<reference evidence="3" key="1">
    <citation type="submission" date="2015-10" db="EMBL/GenBank/DDBJ databases">
        <title>Niche specialization of a soil ammonia-oxidizing archaeon, Candidatus Nitrosocosmicus oleophilus.</title>
        <authorList>
            <person name="Jung M.-Y."/>
            <person name="Rhee S.-K."/>
        </authorList>
    </citation>
    <scope>NUCLEOTIDE SEQUENCE [LARGE SCALE GENOMIC DNA]</scope>
    <source>
        <strain evidence="3">MY3</strain>
    </source>
</reference>
<evidence type="ECO:0000313" key="2">
    <source>
        <dbReference type="EMBL" id="ALI35290.1"/>
    </source>
</evidence>
<dbReference type="Proteomes" id="UP000058925">
    <property type="component" value="Chromosome"/>
</dbReference>
<dbReference type="KEGG" id="taa:NMY3_01085"/>
<gene>
    <name evidence="2" type="ORF">NMY3_01085</name>
</gene>
<protein>
    <submittedName>
        <fullName evidence="2">Uncharacterized protein</fullName>
    </submittedName>
</protein>
<organism evidence="2 3">
    <name type="scientific">Candidatus Nitrosocosmicus oleophilus</name>
    <dbReference type="NCBI Taxonomy" id="1353260"/>
    <lineage>
        <taxon>Archaea</taxon>
        <taxon>Nitrososphaerota</taxon>
        <taxon>Nitrososphaeria</taxon>
        <taxon>Nitrososphaerales</taxon>
        <taxon>Nitrososphaeraceae</taxon>
        <taxon>Candidatus Nitrosocosmicus</taxon>
    </lineage>
</organism>
<dbReference type="AlphaFoldDB" id="A0A654LWU2"/>
<proteinExistence type="predicted"/>
<name>A0A654LWU2_9ARCH</name>
<keyword evidence="3" id="KW-1185">Reference proteome</keyword>